<dbReference type="EMBL" id="QVQW01000062">
    <property type="protein sequence ID" value="RKU42068.1"/>
    <property type="molecule type" value="Genomic_DNA"/>
</dbReference>
<keyword evidence="3" id="KW-1185">Reference proteome</keyword>
<reference evidence="2 3" key="1">
    <citation type="submission" date="2018-08" db="EMBL/GenBank/DDBJ databases">
        <title>Draft genome of the lignicolous fungus Coniochaeta pulveracea.</title>
        <authorList>
            <person name="Borstlap C.J."/>
            <person name="De Witt R.N."/>
            <person name="Botha A."/>
            <person name="Volschenk H."/>
        </authorList>
    </citation>
    <scope>NUCLEOTIDE SEQUENCE [LARGE SCALE GENOMIC DNA]</scope>
    <source>
        <strain evidence="2 3">CAB683</strain>
    </source>
</reference>
<feature type="compositionally biased region" description="Acidic residues" evidence="1">
    <location>
        <begin position="69"/>
        <end position="79"/>
    </location>
</feature>
<proteinExistence type="predicted"/>
<evidence type="ECO:0000313" key="3">
    <source>
        <dbReference type="Proteomes" id="UP000275385"/>
    </source>
</evidence>
<sequence>MGTGGVGLAQARGNGTTSSSVRRNLFQSQLTRRPTASSSTSAETLRLDTDGANDESEDIVVRDQNGEVDMGDLETPPVDEVDEEQVDPALGNQRERQRLAQAVKQHQIDQNSVPAQPEELLEAVRASLRAKVAALAEDNWMYEREDLPKRQ</sequence>
<gene>
    <name evidence="2" type="ORF">DL546_003841</name>
</gene>
<feature type="region of interest" description="Disordered" evidence="1">
    <location>
        <begin position="1"/>
        <end position="79"/>
    </location>
</feature>
<accession>A0A420Y2G9</accession>
<dbReference type="OrthoDB" id="4188844at2759"/>
<evidence type="ECO:0000256" key="1">
    <source>
        <dbReference type="SAM" id="MobiDB-lite"/>
    </source>
</evidence>
<name>A0A420Y2G9_9PEZI</name>
<feature type="compositionally biased region" description="Polar residues" evidence="1">
    <location>
        <begin position="13"/>
        <end position="29"/>
    </location>
</feature>
<dbReference type="AlphaFoldDB" id="A0A420Y2G9"/>
<protein>
    <submittedName>
        <fullName evidence="2">Uncharacterized protein</fullName>
    </submittedName>
</protein>
<organism evidence="2 3">
    <name type="scientific">Coniochaeta pulveracea</name>
    <dbReference type="NCBI Taxonomy" id="177199"/>
    <lineage>
        <taxon>Eukaryota</taxon>
        <taxon>Fungi</taxon>
        <taxon>Dikarya</taxon>
        <taxon>Ascomycota</taxon>
        <taxon>Pezizomycotina</taxon>
        <taxon>Sordariomycetes</taxon>
        <taxon>Sordariomycetidae</taxon>
        <taxon>Coniochaetales</taxon>
        <taxon>Coniochaetaceae</taxon>
        <taxon>Coniochaeta</taxon>
    </lineage>
</organism>
<dbReference type="Proteomes" id="UP000275385">
    <property type="component" value="Unassembled WGS sequence"/>
</dbReference>
<comment type="caution">
    <text evidence="2">The sequence shown here is derived from an EMBL/GenBank/DDBJ whole genome shotgun (WGS) entry which is preliminary data.</text>
</comment>
<evidence type="ECO:0000313" key="2">
    <source>
        <dbReference type="EMBL" id="RKU42068.1"/>
    </source>
</evidence>
<feature type="compositionally biased region" description="Low complexity" evidence="1">
    <location>
        <begin position="30"/>
        <end position="44"/>
    </location>
</feature>